<sequence length="677" mass="73949">MPATSTKVFILGATGYIGGAIITELLRTSAGFAITALVRKDADIEVLEKIGVRTIKGSFSDVDKIEQASRDADIVYNAADADDMSLNQAVLKGLKSKKERGILIQTSGTGLLSTNYNGELTAEDSKVWNDNNIDDVKSIAPTQPHRDVDLEIFGAHEREEIDAYIIAPSCIYGTGDGPINKLSQQVPRLIRTAIDFKQPVYVGKGTNLWNNVHINDLIKLYSLVLNLALSVRAGETPRPEAFTNFYFGSVGEHAWGDIAEKIGPILLKKGKVEKAEARSVKADEVENFSALTTNSRSIAERSRNLGWTTVAKSLEDTLEEDIDASSKLPPLPNGHHCFFSFQTHNVMPATKCFIIGATGYIGGAILSELKRSYPDDTFTALARKDEDIQALEKIGVKGIKGAFLDTEKIEHGSHEADVVINAADADDMGLAKAIIKGLKSKKGRGTLIQTRTVFSGTGLLNNNYNGELPPEDSKIWNDNDINDIANIPPDAHHRDVDLEIFGAHEREEIDAYIIAPSRIYGIGDGPVKRVSQQIPLMINTSLKYKQAVYVGKGTNVWNNVQISDLVKLYDLVYIHATSVRDGKSPRPKKFENFYFGSVGEHVWGDIAKHLGPLLHRDGLANTPEARSITADEMNSPAVATNSRSLAERSRSLGWSPAAKDVYNTLQEDLDAVLGSPK</sequence>
<gene>
    <name evidence="2" type="ORF">BN14_11496</name>
</gene>
<dbReference type="Pfam" id="PF13460">
    <property type="entry name" value="NAD_binding_10"/>
    <property type="match status" value="2"/>
</dbReference>
<evidence type="ECO:0000313" key="2">
    <source>
        <dbReference type="EMBL" id="CCO37341.1"/>
    </source>
</evidence>
<dbReference type="Gene3D" id="3.40.50.720">
    <property type="entry name" value="NAD(P)-binding Rossmann-like Domain"/>
    <property type="match status" value="2"/>
</dbReference>
<feature type="domain" description="NAD(P)-binding" evidence="1">
    <location>
        <begin position="356"/>
        <end position="441"/>
    </location>
</feature>
<dbReference type="PANTHER" id="PTHR48079">
    <property type="entry name" value="PROTEIN YEEZ"/>
    <property type="match status" value="1"/>
</dbReference>
<dbReference type="AlphaFoldDB" id="M5CD19"/>
<feature type="domain" description="NAD(P)-binding" evidence="1">
    <location>
        <begin position="12"/>
        <end position="108"/>
    </location>
</feature>
<protein>
    <recommendedName>
        <fullName evidence="1">NAD(P)-binding domain-containing protein</fullName>
    </recommendedName>
</protein>
<dbReference type="GO" id="GO:0004029">
    <property type="term" value="F:aldehyde dehydrogenase (NAD+) activity"/>
    <property type="evidence" value="ECO:0007669"/>
    <property type="project" value="TreeGrafter"/>
</dbReference>
<dbReference type="HOGENOM" id="CLU_406074_0_0_1"/>
<name>M5CD19_THACB</name>
<evidence type="ECO:0000313" key="3">
    <source>
        <dbReference type="Proteomes" id="UP000012065"/>
    </source>
</evidence>
<comment type="caution">
    <text evidence="2">The sequence shown here is derived from an EMBL/GenBank/DDBJ whole genome shotgun (WGS) entry which is preliminary data.</text>
</comment>
<dbReference type="EMBL" id="CAOJ01017056">
    <property type="protein sequence ID" value="CCO37341.1"/>
    <property type="molecule type" value="Genomic_DNA"/>
</dbReference>
<dbReference type="Proteomes" id="UP000012065">
    <property type="component" value="Unassembled WGS sequence"/>
</dbReference>
<dbReference type="GO" id="GO:0005737">
    <property type="term" value="C:cytoplasm"/>
    <property type="evidence" value="ECO:0007669"/>
    <property type="project" value="TreeGrafter"/>
</dbReference>
<dbReference type="InterPro" id="IPR051783">
    <property type="entry name" value="NAD(P)-dependent_oxidoreduct"/>
</dbReference>
<dbReference type="PANTHER" id="PTHR48079:SF6">
    <property type="entry name" value="NAD(P)-BINDING DOMAIN-CONTAINING PROTEIN-RELATED"/>
    <property type="match status" value="1"/>
</dbReference>
<accession>M5CD19</accession>
<dbReference type="InterPro" id="IPR016040">
    <property type="entry name" value="NAD(P)-bd_dom"/>
</dbReference>
<organism evidence="2 3">
    <name type="scientific">Thanatephorus cucumeris (strain AG1-IB / isolate 7/3/14)</name>
    <name type="common">Lettuce bottom rot fungus</name>
    <name type="synonym">Rhizoctonia solani</name>
    <dbReference type="NCBI Taxonomy" id="1108050"/>
    <lineage>
        <taxon>Eukaryota</taxon>
        <taxon>Fungi</taxon>
        <taxon>Dikarya</taxon>
        <taxon>Basidiomycota</taxon>
        <taxon>Agaricomycotina</taxon>
        <taxon>Agaricomycetes</taxon>
        <taxon>Cantharellales</taxon>
        <taxon>Ceratobasidiaceae</taxon>
        <taxon>Rhizoctonia</taxon>
        <taxon>Rhizoctonia solani AG-1</taxon>
    </lineage>
</organism>
<reference evidence="2 3" key="1">
    <citation type="journal article" date="2013" name="J. Biotechnol.">
        <title>Establishment and interpretation of the genome sequence of the phytopathogenic fungus Rhizoctonia solani AG1-IB isolate 7/3/14.</title>
        <authorList>
            <person name="Wibberg D.W."/>
            <person name="Jelonek L.J."/>
            <person name="Rupp O.R."/>
            <person name="Hennig M.H."/>
            <person name="Eikmeyer F.E."/>
            <person name="Goesmann A.G."/>
            <person name="Hartmann A.H."/>
            <person name="Borriss R.B."/>
            <person name="Grosch R.G."/>
            <person name="Puehler A.P."/>
            <person name="Schlueter A.S."/>
        </authorList>
    </citation>
    <scope>NUCLEOTIDE SEQUENCE [LARGE SCALE GENOMIC DNA]</scope>
    <source>
        <strain evidence="3">AG1-IB / isolate 7/3/14</strain>
    </source>
</reference>
<evidence type="ECO:0000259" key="1">
    <source>
        <dbReference type="Pfam" id="PF13460"/>
    </source>
</evidence>
<dbReference type="SUPFAM" id="SSF51735">
    <property type="entry name" value="NAD(P)-binding Rossmann-fold domains"/>
    <property type="match status" value="2"/>
</dbReference>
<proteinExistence type="predicted"/>
<dbReference type="InterPro" id="IPR036291">
    <property type="entry name" value="NAD(P)-bd_dom_sf"/>
</dbReference>